<dbReference type="Pfam" id="PF13560">
    <property type="entry name" value="HTH_31"/>
    <property type="match status" value="1"/>
</dbReference>
<evidence type="ECO:0000313" key="2">
    <source>
        <dbReference type="Proteomes" id="UP000779900"/>
    </source>
</evidence>
<protein>
    <submittedName>
        <fullName evidence="1">Helix-turn-helix domain-containing protein</fullName>
    </submittedName>
</protein>
<organism evidence="1 2">
    <name type="scientific">candidate division WOR-3 bacterium</name>
    <dbReference type="NCBI Taxonomy" id="2052148"/>
    <lineage>
        <taxon>Bacteria</taxon>
        <taxon>Bacteria division WOR-3</taxon>
    </lineage>
</organism>
<dbReference type="InterPro" id="IPR010982">
    <property type="entry name" value="Lambda_DNA-bd_dom_sf"/>
</dbReference>
<reference evidence="1" key="1">
    <citation type="submission" date="2019-03" db="EMBL/GenBank/DDBJ databases">
        <title>Lake Tanganyika Metagenome-Assembled Genomes (MAGs).</title>
        <authorList>
            <person name="Tran P."/>
        </authorList>
    </citation>
    <scope>NUCLEOTIDE SEQUENCE</scope>
    <source>
        <strain evidence="1">K_DeepCast_150m_m2_040</strain>
    </source>
</reference>
<proteinExistence type="predicted"/>
<accession>A0A937XIL4</accession>
<dbReference type="EMBL" id="VGIR01000042">
    <property type="protein sequence ID" value="MBM3331750.1"/>
    <property type="molecule type" value="Genomic_DNA"/>
</dbReference>
<dbReference type="AlphaFoldDB" id="A0A937XIL4"/>
<dbReference type="Gene3D" id="1.10.260.40">
    <property type="entry name" value="lambda repressor-like DNA-binding domains"/>
    <property type="match status" value="1"/>
</dbReference>
<sequence>MNSYSLGSRTDGMRRPIDTFRVPPELGHRLRDLRLRAGLTQPELAQVMGRTGKGKACIVSRMEKGRVQFPSLGLVADFLRGCRAGFKEILDILDLYTELPTTQQQVFGKALAKVAASVPEKWQAQVTKYDLRIDIPKTAPEKTPVQVKPDLSHRLERARRNAAAARRRVLYGRFLSRAVNETGLDPVMSVTVPLFNHGLELFRILYRTRKAKPGRREKLLAESRVTFEQASGFAPEAIQKLEDGVRREFARLEMAGDLDWLPDLSLDEYEASLLKPAGRRDARKVHLRELSLKIGEYSAACRAVTEQVWQDVQPFLDEAGVAKERRAVYRRLGGVCCTAVLNSEPGSEMDRHEIEAYVQEPQWIRLGLDTALAQKLAGIMLVRFRELAKTLPPDPRLRW</sequence>
<dbReference type="GO" id="GO:0003677">
    <property type="term" value="F:DNA binding"/>
    <property type="evidence" value="ECO:0007669"/>
    <property type="project" value="InterPro"/>
</dbReference>
<name>A0A937XIL4_UNCW3</name>
<dbReference type="InterPro" id="IPR001387">
    <property type="entry name" value="Cro/C1-type_HTH"/>
</dbReference>
<evidence type="ECO:0000313" key="1">
    <source>
        <dbReference type="EMBL" id="MBM3331750.1"/>
    </source>
</evidence>
<dbReference type="SUPFAM" id="SSF47413">
    <property type="entry name" value="lambda repressor-like DNA-binding domains"/>
    <property type="match status" value="1"/>
</dbReference>
<comment type="caution">
    <text evidence="1">The sequence shown here is derived from an EMBL/GenBank/DDBJ whole genome shotgun (WGS) entry which is preliminary data.</text>
</comment>
<dbReference type="Proteomes" id="UP000779900">
    <property type="component" value="Unassembled WGS sequence"/>
</dbReference>
<dbReference type="CDD" id="cd00093">
    <property type="entry name" value="HTH_XRE"/>
    <property type="match status" value="1"/>
</dbReference>
<gene>
    <name evidence="1" type="ORF">FJY68_07870</name>
</gene>